<proteinExistence type="inferred from homology"/>
<evidence type="ECO:0000313" key="3">
    <source>
        <dbReference type="Proteomes" id="UP000050865"/>
    </source>
</evidence>
<dbReference type="Pfam" id="PF01042">
    <property type="entry name" value="Ribonuc_L-PSP"/>
    <property type="match status" value="1"/>
</dbReference>
<dbReference type="InterPro" id="IPR006056">
    <property type="entry name" value="RidA"/>
</dbReference>
<dbReference type="InterPro" id="IPR006175">
    <property type="entry name" value="YjgF/YER057c/UK114"/>
</dbReference>
<dbReference type="OrthoDB" id="9803101at2"/>
<comment type="caution">
    <text evidence="2">The sequence shown here is derived from an EMBL/GenBank/DDBJ whole genome shotgun (WGS) entry which is preliminary data.</text>
</comment>
<dbReference type="STRING" id="1423730.FC75_GL000887"/>
<evidence type="ECO:0000313" key="2">
    <source>
        <dbReference type="EMBL" id="KRN25207.1"/>
    </source>
</evidence>
<dbReference type="InterPro" id="IPR035959">
    <property type="entry name" value="RutC-like_sf"/>
</dbReference>
<evidence type="ECO:0000256" key="1">
    <source>
        <dbReference type="ARBA" id="ARBA00010552"/>
    </source>
</evidence>
<dbReference type="SUPFAM" id="SSF55298">
    <property type="entry name" value="YjgF-like"/>
    <property type="match status" value="1"/>
</dbReference>
<dbReference type="AlphaFoldDB" id="A0A0R2FJF4"/>
<accession>A0A0R2FJF4</accession>
<dbReference type="CDD" id="cd00448">
    <property type="entry name" value="YjgF_YER057c_UK114_family"/>
    <property type="match status" value="1"/>
</dbReference>
<comment type="similarity">
    <text evidence="1">Belongs to the RutC family.</text>
</comment>
<dbReference type="GO" id="GO:0005829">
    <property type="term" value="C:cytosol"/>
    <property type="evidence" value="ECO:0007669"/>
    <property type="project" value="TreeGrafter"/>
</dbReference>
<dbReference type="Proteomes" id="UP000050865">
    <property type="component" value="Unassembled WGS sequence"/>
</dbReference>
<dbReference type="GO" id="GO:0019239">
    <property type="term" value="F:deaminase activity"/>
    <property type="evidence" value="ECO:0007669"/>
    <property type="project" value="TreeGrafter"/>
</dbReference>
<sequence>MAVTTIYTAKAPEPIGPYSQAKLVDGTLYISGQIGLDPVTGRLAGDDIKAQTEQVMSNLDAILTAAGKSFDDVVKTTCLLTDMSAFATFNEIYEQYAVSRPVRSTYAVKALPANALVEVELVAD</sequence>
<dbReference type="NCBIfam" id="TIGR00004">
    <property type="entry name" value="Rid family detoxifying hydrolase"/>
    <property type="match status" value="1"/>
</dbReference>
<organism evidence="2 3">
    <name type="scientific">Lacticaseibacillus camelliae DSM 22697 = JCM 13995</name>
    <dbReference type="NCBI Taxonomy" id="1423730"/>
    <lineage>
        <taxon>Bacteria</taxon>
        <taxon>Bacillati</taxon>
        <taxon>Bacillota</taxon>
        <taxon>Bacilli</taxon>
        <taxon>Lactobacillales</taxon>
        <taxon>Lactobacillaceae</taxon>
        <taxon>Lacticaseibacillus</taxon>
    </lineage>
</organism>
<dbReference type="PANTHER" id="PTHR11803">
    <property type="entry name" value="2-IMINOBUTANOATE/2-IMINOPROPANOATE DEAMINASE RIDA"/>
    <property type="match status" value="1"/>
</dbReference>
<dbReference type="PANTHER" id="PTHR11803:SF58">
    <property type="entry name" value="PROTEIN HMF1-RELATED"/>
    <property type="match status" value="1"/>
</dbReference>
<name>A0A0R2FJF4_9LACO</name>
<dbReference type="FunFam" id="3.30.1330.40:FF:000001">
    <property type="entry name" value="L-PSP family endoribonuclease"/>
    <property type="match status" value="1"/>
</dbReference>
<gene>
    <name evidence="2" type="ORF">FC75_GL000887</name>
</gene>
<dbReference type="RefSeq" id="WP_054663770.1">
    <property type="nucleotide sequence ID" value="NZ_AYZJ01000017.1"/>
</dbReference>
<protein>
    <submittedName>
        <fullName evidence="2">Uncharacterized protein</fullName>
    </submittedName>
</protein>
<keyword evidence="3" id="KW-1185">Reference proteome</keyword>
<dbReference type="Gene3D" id="3.30.1330.40">
    <property type="entry name" value="RutC-like"/>
    <property type="match status" value="1"/>
</dbReference>
<dbReference type="PATRIC" id="fig|1423730.4.peg.937"/>
<dbReference type="EMBL" id="AYZJ01000017">
    <property type="protein sequence ID" value="KRN25207.1"/>
    <property type="molecule type" value="Genomic_DNA"/>
</dbReference>
<reference evidence="2 3" key="1">
    <citation type="journal article" date="2015" name="Genome Announc.">
        <title>Expanding the biotechnology potential of lactobacilli through comparative genomics of 213 strains and associated genera.</title>
        <authorList>
            <person name="Sun Z."/>
            <person name="Harris H.M."/>
            <person name="McCann A."/>
            <person name="Guo C."/>
            <person name="Argimon S."/>
            <person name="Zhang W."/>
            <person name="Yang X."/>
            <person name="Jeffery I.B."/>
            <person name="Cooney J.C."/>
            <person name="Kagawa T.F."/>
            <person name="Liu W."/>
            <person name="Song Y."/>
            <person name="Salvetti E."/>
            <person name="Wrobel A."/>
            <person name="Rasinkangas P."/>
            <person name="Parkhill J."/>
            <person name="Rea M.C."/>
            <person name="O'Sullivan O."/>
            <person name="Ritari J."/>
            <person name="Douillard F.P."/>
            <person name="Paul Ross R."/>
            <person name="Yang R."/>
            <person name="Briner A.E."/>
            <person name="Felis G.E."/>
            <person name="de Vos W.M."/>
            <person name="Barrangou R."/>
            <person name="Klaenhammer T.R."/>
            <person name="Caufield P.W."/>
            <person name="Cui Y."/>
            <person name="Zhang H."/>
            <person name="O'Toole P.W."/>
        </authorList>
    </citation>
    <scope>NUCLEOTIDE SEQUENCE [LARGE SCALE GENOMIC DNA]</scope>
    <source>
        <strain evidence="2 3">DSM 22697</strain>
    </source>
</reference>